<evidence type="ECO:0000256" key="1">
    <source>
        <dbReference type="ARBA" id="ARBA00001420"/>
    </source>
</evidence>
<dbReference type="PATRIC" id="fig|1166016.3.peg.3468"/>
<evidence type="ECO:0000256" key="7">
    <source>
        <dbReference type="ARBA" id="ARBA00023239"/>
    </source>
</evidence>
<dbReference type="KEGG" id="pec:W5S_3411"/>
<dbReference type="SUPFAM" id="SSF53955">
    <property type="entry name" value="Lysozyme-like"/>
    <property type="match status" value="1"/>
</dbReference>
<dbReference type="CDD" id="cd16893">
    <property type="entry name" value="LT_MltC_MltE"/>
    <property type="match status" value="1"/>
</dbReference>
<keyword evidence="8 10" id="KW-0449">Lipoprotein</keyword>
<dbReference type="Pfam" id="PF01464">
    <property type="entry name" value="SLT"/>
    <property type="match status" value="1"/>
</dbReference>
<accession>A0A0H3I8E1</accession>
<dbReference type="PROSITE" id="PS00922">
    <property type="entry name" value="TRANSGLYCOSYLASE"/>
    <property type="match status" value="1"/>
</dbReference>
<dbReference type="PANTHER" id="PTHR37423">
    <property type="entry name" value="SOLUBLE LYTIC MUREIN TRANSGLYCOSYLASE-RELATED"/>
    <property type="match status" value="1"/>
</dbReference>
<dbReference type="HOGENOM" id="CLU_044583_0_0_6"/>
<dbReference type="GO" id="GO:0016798">
    <property type="term" value="F:hydrolase activity, acting on glycosyl bonds"/>
    <property type="evidence" value="ECO:0007669"/>
    <property type="project" value="InterPro"/>
</dbReference>
<comment type="function">
    <text evidence="10">Murein-degrading enzyme. May play a role in recycling of muropeptides during cell elongation and/or cell division.</text>
</comment>
<feature type="domain" description="Murein transglycosylase-C N-terminal" evidence="12">
    <location>
        <begin position="47"/>
        <end position="207"/>
    </location>
</feature>
<evidence type="ECO:0000256" key="10">
    <source>
        <dbReference type="HAMAP-Rule" id="MF_01616"/>
    </source>
</evidence>
<dbReference type="GO" id="GO:0071555">
    <property type="term" value="P:cell wall organization"/>
    <property type="evidence" value="ECO:0007669"/>
    <property type="project" value="UniProtKB-KW"/>
</dbReference>
<dbReference type="InterPro" id="IPR008258">
    <property type="entry name" value="Transglycosylase_SLT_dom_1"/>
</dbReference>
<dbReference type="GO" id="GO:0009279">
    <property type="term" value="C:cell outer membrane"/>
    <property type="evidence" value="ECO:0007669"/>
    <property type="project" value="UniProtKB-SubCell"/>
</dbReference>
<protein>
    <recommendedName>
        <fullName evidence="10">Membrane-bound lytic murein transglycosylase C</fullName>
        <ecNumber evidence="10">4.2.2.n1</ecNumber>
    </recommendedName>
    <alternativeName>
        <fullName evidence="10">Murein lyase C</fullName>
    </alternativeName>
</protein>
<dbReference type="Proteomes" id="UP000008044">
    <property type="component" value="Chromosome"/>
</dbReference>
<dbReference type="STRING" id="1905730.W5S_3411"/>
<reference evidence="13 14" key="1">
    <citation type="journal article" date="2012" name="J. Bacteriol.">
        <title>Genome sequence of Pectobacterium sp. strain SCC3193.</title>
        <authorList>
            <person name="Koskinen J.P."/>
            <person name="Laine P."/>
            <person name="Niemi O."/>
            <person name="Nykyri J."/>
            <person name="Harjunpaa H."/>
            <person name="Auvinen P."/>
            <person name="Paulin L."/>
            <person name="Pirhonen M."/>
            <person name="Palva T."/>
            <person name="Holm L."/>
        </authorList>
    </citation>
    <scope>NUCLEOTIDE SEQUENCE [LARGE SCALE GENOMIC DNA]</scope>
    <source>
        <strain evidence="13 14">SCC3193</strain>
    </source>
</reference>
<evidence type="ECO:0000259" key="12">
    <source>
        <dbReference type="Pfam" id="PF11873"/>
    </source>
</evidence>
<keyword evidence="3 10" id="KW-0732">Signal</keyword>
<dbReference type="GO" id="GO:0016998">
    <property type="term" value="P:cell wall macromolecule catabolic process"/>
    <property type="evidence" value="ECO:0007669"/>
    <property type="project" value="UniProtKB-UniRule"/>
</dbReference>
<dbReference type="FunFam" id="1.10.530.10:FF:000002">
    <property type="entry name" value="Membrane-bound lytic murein transglycosylase C"/>
    <property type="match status" value="1"/>
</dbReference>
<dbReference type="PROSITE" id="PS51257">
    <property type="entry name" value="PROKAR_LIPOPROTEIN"/>
    <property type="match status" value="1"/>
</dbReference>
<dbReference type="GO" id="GO:0008933">
    <property type="term" value="F:peptidoglycan lytic transglycosylase activity"/>
    <property type="evidence" value="ECO:0007669"/>
    <property type="project" value="UniProtKB-UniRule"/>
</dbReference>
<evidence type="ECO:0000256" key="3">
    <source>
        <dbReference type="ARBA" id="ARBA00022729"/>
    </source>
</evidence>
<evidence type="ECO:0000256" key="8">
    <source>
        <dbReference type="ARBA" id="ARBA00023288"/>
    </source>
</evidence>
<dbReference type="OMA" id="AIMQIES"/>
<dbReference type="GO" id="GO:0000270">
    <property type="term" value="P:peptidoglycan metabolic process"/>
    <property type="evidence" value="ECO:0007669"/>
    <property type="project" value="InterPro"/>
</dbReference>
<dbReference type="InterPro" id="IPR000189">
    <property type="entry name" value="Transglyc_AS"/>
</dbReference>
<evidence type="ECO:0000313" key="13">
    <source>
        <dbReference type="EMBL" id="AFI91482.1"/>
    </source>
</evidence>
<evidence type="ECO:0000256" key="6">
    <source>
        <dbReference type="ARBA" id="ARBA00023237"/>
    </source>
</evidence>
<dbReference type="InterPro" id="IPR023346">
    <property type="entry name" value="Lysozyme-like_dom_sf"/>
</dbReference>
<keyword evidence="5 10" id="KW-0564">Palmitate</keyword>
<dbReference type="Gene3D" id="1.10.530.10">
    <property type="match status" value="1"/>
</dbReference>
<dbReference type="eggNOG" id="COG0741">
    <property type="taxonomic scope" value="Bacteria"/>
</dbReference>
<comment type="similarity">
    <text evidence="2 10">Belongs to the transglycosylase Slt family.</text>
</comment>
<keyword evidence="6 10" id="KW-0998">Cell outer membrane</keyword>
<organism evidence="13 14">
    <name type="scientific">Pectobacterium parmentieri</name>
    <dbReference type="NCBI Taxonomy" id="1905730"/>
    <lineage>
        <taxon>Bacteria</taxon>
        <taxon>Pseudomonadati</taxon>
        <taxon>Pseudomonadota</taxon>
        <taxon>Gammaproteobacteria</taxon>
        <taxon>Enterobacterales</taxon>
        <taxon>Pectobacteriaceae</taxon>
        <taxon>Pectobacterium</taxon>
    </lineage>
</organism>
<comment type="catalytic activity">
    <reaction evidence="1 10">
        <text>Exolytic cleavage of the (1-&gt;4)-beta-glycosidic linkage between N-acetylmuramic acid (MurNAc) and N-acetylglucosamine (GlcNAc) residues in peptidoglycan, from either the reducing or the non-reducing ends of the peptidoglycan chains, with concomitant formation of a 1,6-anhydrobond in the MurNAc residue.</text>
        <dbReference type="EC" id="4.2.2.n1"/>
    </reaction>
</comment>
<evidence type="ECO:0000313" key="14">
    <source>
        <dbReference type="Proteomes" id="UP000008044"/>
    </source>
</evidence>
<keyword evidence="4 10" id="KW-0472">Membrane</keyword>
<gene>
    <name evidence="10" type="primary">mltC</name>
    <name evidence="13" type="ordered locus">W5S_3411</name>
</gene>
<keyword evidence="7 10" id="KW-0456">Lyase</keyword>
<dbReference type="HAMAP" id="MF_01616">
    <property type="entry name" value="MltC"/>
    <property type="match status" value="1"/>
</dbReference>
<evidence type="ECO:0000256" key="5">
    <source>
        <dbReference type="ARBA" id="ARBA00023139"/>
    </source>
</evidence>
<dbReference type="PANTHER" id="PTHR37423:SF2">
    <property type="entry name" value="MEMBRANE-BOUND LYTIC MUREIN TRANSGLYCOSYLASE C"/>
    <property type="match status" value="1"/>
</dbReference>
<evidence type="ECO:0000259" key="11">
    <source>
        <dbReference type="Pfam" id="PF01464"/>
    </source>
</evidence>
<evidence type="ECO:0000256" key="9">
    <source>
        <dbReference type="ARBA" id="ARBA00023316"/>
    </source>
</evidence>
<evidence type="ECO:0000256" key="2">
    <source>
        <dbReference type="ARBA" id="ARBA00007734"/>
    </source>
</evidence>
<sequence>MAGFRARLRPYSDTACYMKKILALLVIAPLLVSCSGNKGNTNDEEFLKDTNAFDILMGQFANNIENIWGMNEVLIAGPKDYVKYTDQYQTRSHINFDAGTITIETLSATNSVASLRQAIITTLLMGDDASNTDLYSDANDIQISREPLLYGQVLDNTGQAIRWEGRAASFADYLLQNRLQKRTSGLHVIWSVTMQLVPNHLDKRAHKYLPLVRKASERYGIEESLILAIMQTESSFNPYAVSRSDALGLMQVVQHSAGRDVFKMKGKWGQPSRSYLFDPEQNIDAGTAYLSILKNSYLAGIENPTSKRYAVITAYNGGAGSVLRVFSSDRDRAVGIINNMSPGDVYQTLTTKHPSGESRRYLYKVNTAQKNYRR</sequence>
<dbReference type="EC" id="4.2.2.n1" evidence="10"/>
<dbReference type="EMBL" id="CP003415">
    <property type="protein sequence ID" value="AFI91482.1"/>
    <property type="molecule type" value="Genomic_DNA"/>
</dbReference>
<keyword evidence="9 10" id="KW-0961">Cell wall biogenesis/degradation</keyword>
<proteinExistence type="inferred from homology"/>
<evidence type="ECO:0000256" key="4">
    <source>
        <dbReference type="ARBA" id="ARBA00023136"/>
    </source>
</evidence>
<dbReference type="NCBIfam" id="NF008670">
    <property type="entry name" value="PRK11671.1"/>
    <property type="match status" value="1"/>
</dbReference>
<dbReference type="AlphaFoldDB" id="A0A0H3I8E1"/>
<comment type="subcellular location">
    <subcellularLocation>
        <location evidence="10">Cell outer membrane</location>
        <topology evidence="10">Lipid-anchor</topology>
    </subcellularLocation>
</comment>
<name>A0A0H3I8E1_PECPM</name>
<dbReference type="InterPro" id="IPR024570">
    <property type="entry name" value="Murein_transglycosylaseC_N"/>
</dbReference>
<dbReference type="InterPro" id="IPR023664">
    <property type="entry name" value="Murein_transglycosylaseC"/>
</dbReference>
<dbReference type="Pfam" id="PF11873">
    <property type="entry name" value="Mltc_N"/>
    <property type="match status" value="1"/>
</dbReference>
<feature type="domain" description="Transglycosylase SLT" evidence="11">
    <location>
        <begin position="211"/>
        <end position="332"/>
    </location>
</feature>